<evidence type="ECO:0000256" key="2">
    <source>
        <dbReference type="ARBA" id="ARBA00005022"/>
    </source>
</evidence>
<evidence type="ECO:0000313" key="12">
    <source>
        <dbReference type="Proteomes" id="UP000009022"/>
    </source>
</evidence>
<dbReference type="KEGG" id="tad:TRIADDRAFT_61285"/>
<dbReference type="GO" id="GO:0046872">
    <property type="term" value="F:metal ion binding"/>
    <property type="evidence" value="ECO:0007669"/>
    <property type="project" value="UniProtKB-KW"/>
</dbReference>
<keyword evidence="12" id="KW-1185">Reference proteome</keyword>
<feature type="domain" description="Gamma-butyrobetaine hydroxylase-like N-terminal" evidence="10">
    <location>
        <begin position="23"/>
        <end position="89"/>
    </location>
</feature>
<dbReference type="GO" id="GO:0005739">
    <property type="term" value="C:mitochondrion"/>
    <property type="evidence" value="ECO:0000318"/>
    <property type="project" value="GO_Central"/>
</dbReference>
<sequence length="421" mass="48755">MKSTLASASENLINESPLSRIMRDGNELQLVMDNQQYRFHAAWLRFSCQCSSCRQHGTNACLIESHTLPQECKLASADLEEDDVVLRWQGEDDHVGRISRQFLRDHSYSKDALSKRNDQSSVKTFMAELPRIKYEEIYRSKESQRKFLMKLFEYGCCLVQDTPIKAGAIQEMLEPIAPVQPTIYGKIFDVMAVPNPTHVAYSMAPLIFHMDLLYYESPPGIQALHCIRFDECVTGGESRILDSFLIAEEFRRDFPEDFEILTRIPVAFQRVHLENDNPVAMVYRRPHIVLNHNQEIIAVNWSPGFEGPLSIAEVGKYRKRICHVINVDEYVEPYYRARRKFADIVENSQYEVEHRLQPGEMLMFNNRRMMHARHEFTLNGGIRHLQGIYLNMDVFRSQTIIANLSAGINDILPRIGNQCYS</sequence>
<gene>
    <name evidence="11" type="ORF">TRIADDRAFT_61285</name>
</gene>
<dbReference type="PhylomeDB" id="B3SAJ8"/>
<evidence type="ECO:0000256" key="1">
    <source>
        <dbReference type="ARBA" id="ARBA00001954"/>
    </source>
</evidence>
<dbReference type="Proteomes" id="UP000009022">
    <property type="component" value="Unassembled WGS sequence"/>
</dbReference>
<dbReference type="AlphaFoldDB" id="B3SAJ8"/>
<dbReference type="InterPro" id="IPR042098">
    <property type="entry name" value="TauD-like_sf"/>
</dbReference>
<reference evidence="11 12" key="1">
    <citation type="journal article" date="2008" name="Nature">
        <title>The Trichoplax genome and the nature of placozoans.</title>
        <authorList>
            <person name="Srivastava M."/>
            <person name="Begovic E."/>
            <person name="Chapman J."/>
            <person name="Putnam N.H."/>
            <person name="Hellsten U."/>
            <person name="Kawashima T."/>
            <person name="Kuo A."/>
            <person name="Mitros T."/>
            <person name="Salamov A."/>
            <person name="Carpenter M.L."/>
            <person name="Signorovitch A.Y."/>
            <person name="Moreno M.A."/>
            <person name="Kamm K."/>
            <person name="Grimwood J."/>
            <person name="Schmutz J."/>
            <person name="Shapiro H."/>
            <person name="Grigoriev I.V."/>
            <person name="Buss L.W."/>
            <person name="Schierwater B."/>
            <person name="Dellaporta S.L."/>
            <person name="Rokhsar D.S."/>
        </authorList>
    </citation>
    <scope>NUCLEOTIDE SEQUENCE [LARGE SCALE GENOMIC DNA]</scope>
    <source>
        <strain evidence="11 12">Grell-BS-1999</strain>
    </source>
</reference>
<dbReference type="RefSeq" id="XP_002117223.1">
    <property type="nucleotide sequence ID" value="XM_002117187.1"/>
</dbReference>
<dbReference type="FunFam" id="3.30.2020.30:FF:000002">
    <property type="entry name" value="Putative gamma-butyrobetaine dioxygenase"/>
    <property type="match status" value="1"/>
</dbReference>
<dbReference type="HOGENOM" id="CLU_021859_3_0_1"/>
<accession>B3SAJ8</accession>
<dbReference type="PANTHER" id="PTHR10696:SF25">
    <property type="entry name" value="OXIDOREDUCTASE AIM17-RELATED"/>
    <property type="match status" value="1"/>
</dbReference>
<dbReference type="EMBL" id="DS985261">
    <property type="protein sequence ID" value="EDV20273.1"/>
    <property type="molecule type" value="Genomic_DNA"/>
</dbReference>
<evidence type="ECO:0000256" key="8">
    <source>
        <dbReference type="ARBA" id="ARBA00023004"/>
    </source>
</evidence>
<dbReference type="OMA" id="LQHTIYG"/>
<evidence type="ECO:0000256" key="5">
    <source>
        <dbReference type="ARBA" id="ARBA00022873"/>
    </source>
</evidence>
<dbReference type="InParanoid" id="B3SAJ8"/>
<evidence type="ECO:0008006" key="13">
    <source>
        <dbReference type="Google" id="ProtNLM"/>
    </source>
</evidence>
<dbReference type="eggNOG" id="KOG3888">
    <property type="taxonomic scope" value="Eukaryota"/>
</dbReference>
<dbReference type="UniPathway" id="UPA00118"/>
<dbReference type="SUPFAM" id="SSF51197">
    <property type="entry name" value="Clavaminate synthase-like"/>
    <property type="match status" value="1"/>
</dbReference>
<proteinExistence type="inferred from homology"/>
<comment type="cofactor">
    <cofactor evidence="1">
        <name>Fe(2+)</name>
        <dbReference type="ChEBI" id="CHEBI:29033"/>
    </cofactor>
</comment>
<dbReference type="Pfam" id="PF06155">
    <property type="entry name" value="GBBH-like_N"/>
    <property type="match status" value="1"/>
</dbReference>
<dbReference type="Gene3D" id="3.60.130.10">
    <property type="entry name" value="Clavaminate synthase-like"/>
    <property type="match status" value="1"/>
</dbReference>
<dbReference type="GO" id="GO:0016706">
    <property type="term" value="F:2-oxoglutarate-dependent dioxygenase activity"/>
    <property type="evidence" value="ECO:0007669"/>
    <property type="project" value="UniProtKB-ARBA"/>
</dbReference>
<dbReference type="OrthoDB" id="406634at2759"/>
<organism evidence="11 12">
    <name type="scientific">Trichoplax adhaerens</name>
    <name type="common">Trichoplax reptans</name>
    <dbReference type="NCBI Taxonomy" id="10228"/>
    <lineage>
        <taxon>Eukaryota</taxon>
        <taxon>Metazoa</taxon>
        <taxon>Placozoa</taxon>
        <taxon>Uniplacotomia</taxon>
        <taxon>Trichoplacea</taxon>
        <taxon>Trichoplacidae</taxon>
        <taxon>Trichoplax</taxon>
    </lineage>
</organism>
<evidence type="ECO:0000256" key="6">
    <source>
        <dbReference type="ARBA" id="ARBA00022964"/>
    </source>
</evidence>
<evidence type="ECO:0000256" key="7">
    <source>
        <dbReference type="ARBA" id="ARBA00023002"/>
    </source>
</evidence>
<comment type="pathway">
    <text evidence="2">Amine and polyamine biosynthesis; carnitine biosynthesis.</text>
</comment>
<evidence type="ECO:0000256" key="4">
    <source>
        <dbReference type="ARBA" id="ARBA00022723"/>
    </source>
</evidence>
<keyword evidence="5" id="KW-0124">Carnitine biosynthesis</keyword>
<dbReference type="GeneID" id="6758436"/>
<comment type="similarity">
    <text evidence="3">Belongs to the gamma-BBH/TMLD family.</text>
</comment>
<evidence type="ECO:0000259" key="10">
    <source>
        <dbReference type="Pfam" id="PF06155"/>
    </source>
</evidence>
<dbReference type="InterPro" id="IPR050411">
    <property type="entry name" value="AlphaKG_dependent_hydroxylases"/>
</dbReference>
<dbReference type="InterPro" id="IPR003819">
    <property type="entry name" value="TauD/TfdA-like"/>
</dbReference>
<dbReference type="Gene3D" id="3.30.2020.30">
    <property type="match status" value="1"/>
</dbReference>
<dbReference type="InterPro" id="IPR010376">
    <property type="entry name" value="GBBH-like_N"/>
</dbReference>
<keyword evidence="6" id="KW-0223">Dioxygenase</keyword>
<keyword evidence="7" id="KW-0560">Oxidoreductase</keyword>
<evidence type="ECO:0000313" key="11">
    <source>
        <dbReference type="EMBL" id="EDV20273.1"/>
    </source>
</evidence>
<dbReference type="CTD" id="6758436"/>
<protein>
    <recommendedName>
        <fullName evidence="13">Gamma-butyrobetaine dioxygenase</fullName>
    </recommendedName>
</protein>
<evidence type="ECO:0000259" key="9">
    <source>
        <dbReference type="Pfam" id="PF02668"/>
    </source>
</evidence>
<feature type="domain" description="TauD/TfdA-like" evidence="9">
    <location>
        <begin position="125"/>
        <end position="389"/>
    </location>
</feature>
<dbReference type="GO" id="GO:0045329">
    <property type="term" value="P:carnitine biosynthetic process"/>
    <property type="evidence" value="ECO:0000318"/>
    <property type="project" value="GO_Central"/>
</dbReference>
<dbReference type="Pfam" id="PF02668">
    <property type="entry name" value="TauD"/>
    <property type="match status" value="1"/>
</dbReference>
<evidence type="ECO:0000256" key="3">
    <source>
        <dbReference type="ARBA" id="ARBA00008654"/>
    </source>
</evidence>
<keyword evidence="8" id="KW-0408">Iron</keyword>
<name>B3SAJ8_TRIAD</name>
<dbReference type="InterPro" id="IPR038492">
    <property type="entry name" value="GBBH-like_N_sf"/>
</dbReference>
<keyword evidence="4" id="KW-0479">Metal-binding</keyword>
<dbReference type="PANTHER" id="PTHR10696">
    <property type="entry name" value="GAMMA-BUTYROBETAINE HYDROXYLASE-RELATED"/>
    <property type="match status" value="1"/>
</dbReference>